<keyword evidence="4 6" id="KW-1133">Transmembrane helix</keyword>
<evidence type="ECO:0000256" key="5">
    <source>
        <dbReference type="ARBA" id="ARBA00023136"/>
    </source>
</evidence>
<dbReference type="InterPro" id="IPR000620">
    <property type="entry name" value="EamA_dom"/>
</dbReference>
<keyword evidence="3 6" id="KW-0812">Transmembrane</keyword>
<dbReference type="SUPFAM" id="SSF103481">
    <property type="entry name" value="Multidrug resistance efflux transporter EmrE"/>
    <property type="match status" value="2"/>
</dbReference>
<evidence type="ECO:0000256" key="3">
    <source>
        <dbReference type="ARBA" id="ARBA00022692"/>
    </source>
</evidence>
<evidence type="ECO:0000313" key="8">
    <source>
        <dbReference type="EMBL" id="MDR7272091.1"/>
    </source>
</evidence>
<keyword evidence="5 6" id="KW-0472">Membrane</keyword>
<dbReference type="PANTHER" id="PTHR42920">
    <property type="entry name" value="OS03G0707200 PROTEIN-RELATED"/>
    <property type="match status" value="1"/>
</dbReference>
<dbReference type="PANTHER" id="PTHR42920:SF5">
    <property type="entry name" value="EAMA DOMAIN-CONTAINING PROTEIN"/>
    <property type="match status" value="1"/>
</dbReference>
<dbReference type="InterPro" id="IPR051258">
    <property type="entry name" value="Diverse_Substrate_Transporter"/>
</dbReference>
<keyword evidence="9" id="KW-1185">Reference proteome</keyword>
<sequence length="305" mass="31973">MTRFQANLLLTLVALIWGSAFVAQNQGMADVGPLLFTGVRFLIGAAVVLPLAVLEWRRLGRAGRPLSRLDGWHIAGLGGLMTLGAVMQQVGIQFTSVTNAGFLTAVYVPLVPVLAWLLLGQIAHWSVWPAAAGCLVGAFLLSGAHQLNIGLGDLWVAGSAIPWALHVLMVGRWADRMGAPFLVACGQFAICGLLSLLAAFVMEPVHGAGIVAAAWPIAYTGVLSVGVAFTAQVVAQRYAQAADAAIILSSETLFAAACGYLLLGERLNTAGLIGCGLMLACILLVQLMPLVGTLRRRQILTTPSN</sequence>
<dbReference type="InterPro" id="IPR037185">
    <property type="entry name" value="EmrE-like"/>
</dbReference>
<evidence type="ECO:0000256" key="6">
    <source>
        <dbReference type="SAM" id="Phobius"/>
    </source>
</evidence>
<feature type="domain" description="EamA" evidence="7">
    <location>
        <begin position="7"/>
        <end position="142"/>
    </location>
</feature>
<reference evidence="8 9" key="1">
    <citation type="submission" date="2023-07" db="EMBL/GenBank/DDBJ databases">
        <title>Sorghum-associated microbial communities from plants grown in Nebraska, USA.</title>
        <authorList>
            <person name="Schachtman D."/>
        </authorList>
    </citation>
    <scope>NUCLEOTIDE SEQUENCE [LARGE SCALE GENOMIC DNA]</scope>
    <source>
        <strain evidence="8 9">BE314</strain>
    </source>
</reference>
<dbReference type="EMBL" id="JAVDXU010000004">
    <property type="protein sequence ID" value="MDR7272091.1"/>
    <property type="molecule type" value="Genomic_DNA"/>
</dbReference>
<proteinExistence type="predicted"/>
<evidence type="ECO:0000256" key="4">
    <source>
        <dbReference type="ARBA" id="ARBA00022989"/>
    </source>
</evidence>
<name>A0ABU1YV59_ROSSA</name>
<comment type="subcellular location">
    <subcellularLocation>
        <location evidence="1">Cell membrane</location>
        <topology evidence="1">Multi-pass membrane protein</topology>
    </subcellularLocation>
</comment>
<feature type="transmembrane region" description="Helical" evidence="6">
    <location>
        <begin position="126"/>
        <end position="148"/>
    </location>
</feature>
<comment type="caution">
    <text evidence="8">The sequence shown here is derived from an EMBL/GenBank/DDBJ whole genome shotgun (WGS) entry which is preliminary data.</text>
</comment>
<accession>A0ABU1YV59</accession>
<evidence type="ECO:0000313" key="9">
    <source>
        <dbReference type="Proteomes" id="UP001180453"/>
    </source>
</evidence>
<dbReference type="RefSeq" id="WP_310270579.1">
    <property type="nucleotide sequence ID" value="NZ_JAVDXU010000004.1"/>
</dbReference>
<dbReference type="Pfam" id="PF00892">
    <property type="entry name" value="EamA"/>
    <property type="match status" value="2"/>
</dbReference>
<feature type="transmembrane region" description="Helical" evidence="6">
    <location>
        <begin position="154"/>
        <end position="174"/>
    </location>
</feature>
<feature type="transmembrane region" description="Helical" evidence="6">
    <location>
        <begin position="33"/>
        <end position="54"/>
    </location>
</feature>
<gene>
    <name evidence="8" type="ORF">J2X20_004765</name>
</gene>
<evidence type="ECO:0000256" key="2">
    <source>
        <dbReference type="ARBA" id="ARBA00022475"/>
    </source>
</evidence>
<keyword evidence="2" id="KW-1003">Cell membrane</keyword>
<feature type="transmembrane region" description="Helical" evidence="6">
    <location>
        <begin position="269"/>
        <end position="291"/>
    </location>
</feature>
<dbReference type="Proteomes" id="UP001180453">
    <property type="component" value="Unassembled WGS sequence"/>
</dbReference>
<evidence type="ECO:0000256" key="1">
    <source>
        <dbReference type="ARBA" id="ARBA00004651"/>
    </source>
</evidence>
<feature type="transmembrane region" description="Helical" evidence="6">
    <location>
        <begin position="241"/>
        <end position="263"/>
    </location>
</feature>
<feature type="transmembrane region" description="Helical" evidence="6">
    <location>
        <begin position="74"/>
        <end position="94"/>
    </location>
</feature>
<protein>
    <submittedName>
        <fullName evidence="8">Drug/metabolite transporter (DMT)-like permease</fullName>
    </submittedName>
</protein>
<feature type="domain" description="EamA" evidence="7">
    <location>
        <begin position="151"/>
        <end position="285"/>
    </location>
</feature>
<feature type="transmembrane region" description="Helical" evidence="6">
    <location>
        <begin position="208"/>
        <end position="229"/>
    </location>
</feature>
<feature type="transmembrane region" description="Helical" evidence="6">
    <location>
        <begin position="100"/>
        <end position="119"/>
    </location>
</feature>
<organism evidence="8 9">
    <name type="scientific">Roseateles saccharophilus</name>
    <name type="common">Pseudomonas saccharophila</name>
    <dbReference type="NCBI Taxonomy" id="304"/>
    <lineage>
        <taxon>Bacteria</taxon>
        <taxon>Pseudomonadati</taxon>
        <taxon>Pseudomonadota</taxon>
        <taxon>Betaproteobacteria</taxon>
        <taxon>Burkholderiales</taxon>
        <taxon>Sphaerotilaceae</taxon>
        <taxon>Roseateles</taxon>
    </lineage>
</organism>
<evidence type="ECO:0000259" key="7">
    <source>
        <dbReference type="Pfam" id="PF00892"/>
    </source>
</evidence>
<feature type="transmembrane region" description="Helical" evidence="6">
    <location>
        <begin position="181"/>
        <end position="202"/>
    </location>
</feature>